<dbReference type="Pfam" id="PF13462">
    <property type="entry name" value="Thioredoxin_4"/>
    <property type="match status" value="1"/>
</dbReference>
<dbReference type="Proteomes" id="UP001310387">
    <property type="component" value="Unassembled WGS sequence"/>
</dbReference>
<reference evidence="3" key="2">
    <citation type="submission" date="2024-02" db="EMBL/GenBank/DDBJ databases">
        <authorList>
            <person name="Prathaban M."/>
            <person name="Mythili R."/>
            <person name="Sharmila Devi N."/>
            <person name="Sobanaa M."/>
            <person name="Prathiviraj R."/>
            <person name="Selvin J."/>
        </authorList>
    </citation>
    <scope>NUCLEOTIDE SEQUENCE</scope>
    <source>
        <strain evidence="3">MP1014</strain>
    </source>
</reference>
<dbReference type="Gene3D" id="3.40.30.10">
    <property type="entry name" value="Glutaredoxin"/>
    <property type="match status" value="1"/>
</dbReference>
<dbReference type="CDD" id="cd02972">
    <property type="entry name" value="DsbA_family"/>
    <property type="match status" value="1"/>
</dbReference>
<evidence type="ECO:0000259" key="2">
    <source>
        <dbReference type="Pfam" id="PF13462"/>
    </source>
</evidence>
<accession>A0ABU7Z4B5</accession>
<comment type="caution">
    <text evidence="3">The sequence shown here is derived from an EMBL/GenBank/DDBJ whole genome shotgun (WGS) entry which is preliminary data.</text>
</comment>
<evidence type="ECO:0000256" key="1">
    <source>
        <dbReference type="SAM" id="Phobius"/>
    </source>
</evidence>
<evidence type="ECO:0000313" key="3">
    <source>
        <dbReference type="EMBL" id="MEG3614283.1"/>
    </source>
</evidence>
<dbReference type="InterPro" id="IPR036249">
    <property type="entry name" value="Thioredoxin-like_sf"/>
</dbReference>
<sequence length="289" mass="30247">MSNKQNKAQRRDEARAQALAIQQQQAQRDRRNRLIVFGALGVAVAALVAVAVFILMNEAERTAVDDVPLAEVENVPATALEGGGIPVGSDLVAGGENEGGPVVDEYLDYMCPICGQFEDINGADVETMLTEGDATVVFHPVSILDRMSSGSDFSTRSASAAYWVADRAPESFYAFNEALFANQPSENTSGLSDDEMAAIAEQAGVPADVAAGIADGTARATFGQYVFSLTNEASANEDLWNANGGFGTPTILVDGERFETWNQPGALLAAVQGGGAAGDTATEDESADE</sequence>
<protein>
    <submittedName>
        <fullName evidence="3">Thioredoxin domain-containing protein</fullName>
    </submittedName>
</protein>
<keyword evidence="4" id="KW-1185">Reference proteome</keyword>
<organism evidence="3 4">
    <name type="scientific">Isoptericola haloaureus</name>
    <dbReference type="NCBI Taxonomy" id="1542902"/>
    <lineage>
        <taxon>Bacteria</taxon>
        <taxon>Bacillati</taxon>
        <taxon>Actinomycetota</taxon>
        <taxon>Actinomycetes</taxon>
        <taxon>Micrococcales</taxon>
        <taxon>Promicromonosporaceae</taxon>
        <taxon>Isoptericola</taxon>
    </lineage>
</organism>
<proteinExistence type="predicted"/>
<reference evidence="3" key="1">
    <citation type="journal article" date="2024" name="Antonie Van Leeuwenhoek">
        <title>Isoptericola haloaureus sp. nov., a dimorphic actinobacterium isolated from mangrove sediments of southeast India, implicating biosaline agricultural significance through nitrogen fixation and salt tolerance genes.</title>
        <authorList>
            <person name="Prathaban M."/>
            <person name="Prathiviraj R."/>
            <person name="Ravichandran M."/>
            <person name="Natarajan S.D."/>
            <person name="Sobanaa M."/>
            <person name="Hari Krishna Kumar S."/>
            <person name="Chandrasekar V."/>
            <person name="Selvin J."/>
        </authorList>
    </citation>
    <scope>NUCLEOTIDE SEQUENCE</scope>
    <source>
        <strain evidence="3">MP1014</strain>
    </source>
</reference>
<gene>
    <name evidence="3" type="ORF">V5O49_04005</name>
</gene>
<dbReference type="SUPFAM" id="SSF52833">
    <property type="entry name" value="Thioredoxin-like"/>
    <property type="match status" value="1"/>
</dbReference>
<keyword evidence="1" id="KW-0812">Transmembrane</keyword>
<name>A0ABU7Z4B5_9MICO</name>
<feature type="transmembrane region" description="Helical" evidence="1">
    <location>
        <begin position="34"/>
        <end position="56"/>
    </location>
</feature>
<dbReference type="RefSeq" id="WP_332901098.1">
    <property type="nucleotide sequence ID" value="NZ_JBAGLP010000110.1"/>
</dbReference>
<dbReference type="EMBL" id="JBAGLP010000110">
    <property type="protein sequence ID" value="MEG3614283.1"/>
    <property type="molecule type" value="Genomic_DNA"/>
</dbReference>
<keyword evidence="1" id="KW-0472">Membrane</keyword>
<dbReference type="InterPro" id="IPR012336">
    <property type="entry name" value="Thioredoxin-like_fold"/>
</dbReference>
<feature type="domain" description="Thioredoxin-like fold" evidence="2">
    <location>
        <begin position="95"/>
        <end position="271"/>
    </location>
</feature>
<keyword evidence="1" id="KW-1133">Transmembrane helix</keyword>
<evidence type="ECO:0000313" key="4">
    <source>
        <dbReference type="Proteomes" id="UP001310387"/>
    </source>
</evidence>